<evidence type="ECO:0000256" key="2">
    <source>
        <dbReference type="ARBA" id="ARBA00022801"/>
    </source>
</evidence>
<comment type="similarity">
    <text evidence="1">Belongs to the AB hydrolase superfamily. AB hydrolase 2 family.</text>
</comment>
<comment type="caution">
    <text evidence="4">The sequence shown here is derived from an EMBL/GenBank/DDBJ whole genome shotgun (WGS) entry which is preliminary data.</text>
</comment>
<dbReference type="InterPro" id="IPR029058">
    <property type="entry name" value="AB_hydrolase_fold"/>
</dbReference>
<dbReference type="GO" id="GO:0016787">
    <property type="term" value="F:hydrolase activity"/>
    <property type="evidence" value="ECO:0007669"/>
    <property type="project" value="UniProtKB-KW"/>
</dbReference>
<sequence length="208" mass="22625">MYTHEYKIITAGVKPQEAKGALILLHGRGSTAHNMVGLANELDVADFAIYAPQATNHSWYPYSFLAPVQDNEPALSSALGVITQLVKQIEADGIPTDRIYFMGFSQGACLTLEYITRNAQQYGGAVAFTGGLIGEELNLANYTGSFKATPVLITTGDPDPHVPVSRVQQSVKQLTAMDANVILKIYKGRPHTITQEEIDLANQLVFDK</sequence>
<dbReference type="AlphaFoldDB" id="A0A966DU31"/>
<evidence type="ECO:0000313" key="5">
    <source>
        <dbReference type="Proteomes" id="UP000638732"/>
    </source>
</evidence>
<protein>
    <submittedName>
        <fullName evidence="4">Phospholipase</fullName>
    </submittedName>
</protein>
<evidence type="ECO:0000259" key="3">
    <source>
        <dbReference type="Pfam" id="PF02230"/>
    </source>
</evidence>
<organism evidence="4 5">
    <name type="scientific">Mucilaginibacter agri</name>
    <dbReference type="NCBI Taxonomy" id="2695265"/>
    <lineage>
        <taxon>Bacteria</taxon>
        <taxon>Pseudomonadati</taxon>
        <taxon>Bacteroidota</taxon>
        <taxon>Sphingobacteriia</taxon>
        <taxon>Sphingobacteriales</taxon>
        <taxon>Sphingobacteriaceae</taxon>
        <taxon>Mucilaginibacter</taxon>
    </lineage>
</organism>
<dbReference type="EMBL" id="WWEO01000042">
    <property type="protein sequence ID" value="NCD69967.1"/>
    <property type="molecule type" value="Genomic_DNA"/>
</dbReference>
<keyword evidence="2" id="KW-0378">Hydrolase</keyword>
<proteinExistence type="inferred from homology"/>
<gene>
    <name evidence="4" type="ORF">GSY63_11415</name>
</gene>
<dbReference type="PANTHER" id="PTHR10655">
    <property type="entry name" value="LYSOPHOSPHOLIPASE-RELATED"/>
    <property type="match status" value="1"/>
</dbReference>
<reference evidence="4" key="2">
    <citation type="submission" date="2020-10" db="EMBL/GenBank/DDBJ databases">
        <title>Mucilaginibacter sp. nov., isolated from soil.</title>
        <authorList>
            <person name="Jeon C.O."/>
        </authorList>
    </citation>
    <scope>NUCLEOTIDE SEQUENCE</scope>
    <source>
        <strain evidence="4">R11</strain>
    </source>
</reference>
<dbReference type="InterPro" id="IPR050565">
    <property type="entry name" value="LYPA1-2/EST-like"/>
</dbReference>
<dbReference type="Pfam" id="PF02230">
    <property type="entry name" value="Abhydrolase_2"/>
    <property type="match status" value="1"/>
</dbReference>
<dbReference type="Gene3D" id="3.40.50.1820">
    <property type="entry name" value="alpha/beta hydrolase"/>
    <property type="match status" value="1"/>
</dbReference>
<evidence type="ECO:0000313" key="4">
    <source>
        <dbReference type="EMBL" id="NCD69967.1"/>
    </source>
</evidence>
<dbReference type="PANTHER" id="PTHR10655:SF17">
    <property type="entry name" value="LYSOPHOSPHOLIPASE-LIKE PROTEIN 1"/>
    <property type="match status" value="1"/>
</dbReference>
<dbReference type="InterPro" id="IPR003140">
    <property type="entry name" value="PLipase/COase/thioEstase"/>
</dbReference>
<dbReference type="SUPFAM" id="SSF53474">
    <property type="entry name" value="alpha/beta-Hydrolases"/>
    <property type="match status" value="1"/>
</dbReference>
<reference evidence="4" key="1">
    <citation type="submission" date="2020-01" db="EMBL/GenBank/DDBJ databases">
        <authorList>
            <person name="Seo Y.L."/>
        </authorList>
    </citation>
    <scope>NUCLEOTIDE SEQUENCE</scope>
    <source>
        <strain evidence="4">R11</strain>
    </source>
</reference>
<dbReference type="Proteomes" id="UP000638732">
    <property type="component" value="Unassembled WGS sequence"/>
</dbReference>
<name>A0A966DU31_9SPHI</name>
<dbReference type="RefSeq" id="WP_166585937.1">
    <property type="nucleotide sequence ID" value="NZ_WWEO01000042.1"/>
</dbReference>
<keyword evidence="5" id="KW-1185">Reference proteome</keyword>
<accession>A0A966DU31</accession>
<evidence type="ECO:0000256" key="1">
    <source>
        <dbReference type="ARBA" id="ARBA00006499"/>
    </source>
</evidence>
<feature type="domain" description="Phospholipase/carboxylesterase/thioesterase" evidence="3">
    <location>
        <begin position="15"/>
        <end position="200"/>
    </location>
</feature>